<name>A0ABP4QAT1_9ACTN</name>
<dbReference type="InterPro" id="IPR036291">
    <property type="entry name" value="NAD(P)-bd_dom_sf"/>
</dbReference>
<dbReference type="InterPro" id="IPR045560">
    <property type="entry name" value="LigC_C"/>
</dbReference>
<dbReference type="InterPro" id="IPR000683">
    <property type="entry name" value="Gfo/Idh/MocA-like_OxRdtase_N"/>
</dbReference>
<comment type="caution">
    <text evidence="3">The sequence shown here is derived from an EMBL/GenBank/DDBJ whole genome shotgun (WGS) entry which is preliminary data.</text>
</comment>
<feature type="domain" description="Gfo/Idh/MocA-like oxidoreductase N-terminal" evidence="1">
    <location>
        <begin position="7"/>
        <end position="124"/>
    </location>
</feature>
<dbReference type="EMBL" id="BAAAPH010000034">
    <property type="protein sequence ID" value="GAA1604358.1"/>
    <property type="molecule type" value="Genomic_DNA"/>
</dbReference>
<sequence>MKSSGLGVGIIGPGAIAAVHARAVLALGHHVAAVAGPDRRQADAFGNTFSCPRVYDRAEQLVADDTVDAVIVASPNRLHVEHTELALKAGRPVLSEVPVATSLPAALGLQATAAAADQWVMVAHTLRYLEGPRKLRELVESEGFQIAHLSARRLLRRQTNTGWTGQPRAWTDQIWWHHGAHLLDATLWLLDTTSVEISGRLGGKWARTGEPMDAAAVLSTMDGRLAGLTLSYHSQLPVDEFVAINENHTYLLREGRLVNGDSTVTPTGLSPADELEAAVRVQDAAFLQAVANRTRPPIELADVMPTIRLLQHVQDDADLQQSQGCERADAAL</sequence>
<protein>
    <recommendedName>
        <fullName evidence="5">Gfo/Idh/MocA family oxidoreductase</fullName>
    </recommendedName>
</protein>
<evidence type="ECO:0008006" key="5">
    <source>
        <dbReference type="Google" id="ProtNLM"/>
    </source>
</evidence>
<dbReference type="RefSeq" id="WP_344240879.1">
    <property type="nucleotide sequence ID" value="NZ_BAAAPH010000034.1"/>
</dbReference>
<evidence type="ECO:0000313" key="3">
    <source>
        <dbReference type="EMBL" id="GAA1604358.1"/>
    </source>
</evidence>
<dbReference type="PANTHER" id="PTHR43708">
    <property type="entry name" value="CONSERVED EXPRESSED OXIDOREDUCTASE (EUROFUNG)"/>
    <property type="match status" value="1"/>
</dbReference>
<dbReference type="PANTHER" id="PTHR43708:SF8">
    <property type="entry name" value="OXIDOREDUCTASE"/>
    <property type="match status" value="1"/>
</dbReference>
<evidence type="ECO:0000259" key="1">
    <source>
        <dbReference type="Pfam" id="PF01408"/>
    </source>
</evidence>
<dbReference type="Pfam" id="PF19858">
    <property type="entry name" value="OxRdtase_C"/>
    <property type="match status" value="1"/>
</dbReference>
<accession>A0ABP4QAT1</accession>
<evidence type="ECO:0000313" key="4">
    <source>
        <dbReference type="Proteomes" id="UP001501705"/>
    </source>
</evidence>
<dbReference type="Gene3D" id="3.30.360.10">
    <property type="entry name" value="Dihydrodipicolinate Reductase, domain 2"/>
    <property type="match status" value="1"/>
</dbReference>
<evidence type="ECO:0000259" key="2">
    <source>
        <dbReference type="Pfam" id="PF19858"/>
    </source>
</evidence>
<dbReference type="Gene3D" id="3.40.50.720">
    <property type="entry name" value="NAD(P)-binding Rossmann-like Domain"/>
    <property type="match status" value="1"/>
</dbReference>
<feature type="domain" description="4-carboxy-2-hydroxymuconate-6-semialdehyde dehydrogenase-like C-terminal" evidence="2">
    <location>
        <begin position="135"/>
        <end position="262"/>
    </location>
</feature>
<dbReference type="Proteomes" id="UP001501705">
    <property type="component" value="Unassembled WGS sequence"/>
</dbReference>
<organism evidence="3 4">
    <name type="scientific">Kribbella hippodromi</name>
    <dbReference type="NCBI Taxonomy" id="434347"/>
    <lineage>
        <taxon>Bacteria</taxon>
        <taxon>Bacillati</taxon>
        <taxon>Actinomycetota</taxon>
        <taxon>Actinomycetes</taxon>
        <taxon>Propionibacteriales</taxon>
        <taxon>Kribbellaceae</taxon>
        <taxon>Kribbella</taxon>
    </lineage>
</organism>
<dbReference type="Pfam" id="PF01408">
    <property type="entry name" value="GFO_IDH_MocA"/>
    <property type="match status" value="1"/>
</dbReference>
<proteinExistence type="predicted"/>
<reference evidence="4" key="1">
    <citation type="journal article" date="2019" name="Int. J. Syst. Evol. Microbiol.">
        <title>The Global Catalogue of Microorganisms (GCM) 10K type strain sequencing project: providing services to taxonomists for standard genome sequencing and annotation.</title>
        <authorList>
            <consortium name="The Broad Institute Genomics Platform"/>
            <consortium name="The Broad Institute Genome Sequencing Center for Infectious Disease"/>
            <person name="Wu L."/>
            <person name="Ma J."/>
        </authorList>
    </citation>
    <scope>NUCLEOTIDE SEQUENCE [LARGE SCALE GENOMIC DNA]</scope>
    <source>
        <strain evidence="4">JCM 15572</strain>
    </source>
</reference>
<keyword evidence="4" id="KW-1185">Reference proteome</keyword>
<dbReference type="SUPFAM" id="SSF51735">
    <property type="entry name" value="NAD(P)-binding Rossmann-fold domains"/>
    <property type="match status" value="1"/>
</dbReference>
<dbReference type="InterPro" id="IPR051317">
    <property type="entry name" value="Gfo/Idh/MocA_oxidoreduct"/>
</dbReference>
<gene>
    <name evidence="3" type="ORF">GCM10009804_70860</name>
</gene>